<evidence type="ECO:0000256" key="7">
    <source>
        <dbReference type="HAMAP-Rule" id="MF_01147"/>
    </source>
</evidence>
<proteinExistence type="inferred from homology"/>
<dbReference type="InterPro" id="IPR001640">
    <property type="entry name" value="Lgt"/>
</dbReference>
<comment type="catalytic activity">
    <reaction evidence="7">
        <text>L-cysteinyl-[prolipoprotein] + a 1,2-diacyl-sn-glycero-3-phospho-(1'-sn-glycerol) = an S-1,2-diacyl-sn-glyceryl-L-cysteinyl-[prolipoprotein] + sn-glycerol 1-phosphate + H(+)</text>
        <dbReference type="Rhea" id="RHEA:56712"/>
        <dbReference type="Rhea" id="RHEA-COMP:14679"/>
        <dbReference type="Rhea" id="RHEA-COMP:14680"/>
        <dbReference type="ChEBI" id="CHEBI:15378"/>
        <dbReference type="ChEBI" id="CHEBI:29950"/>
        <dbReference type="ChEBI" id="CHEBI:57685"/>
        <dbReference type="ChEBI" id="CHEBI:64716"/>
        <dbReference type="ChEBI" id="CHEBI:140658"/>
        <dbReference type="EC" id="2.5.1.145"/>
    </reaction>
</comment>
<gene>
    <name evidence="7" type="primary">lgt</name>
    <name evidence="8" type="ORF">ENS64_05025</name>
</gene>
<feature type="transmembrane region" description="Helical" evidence="7">
    <location>
        <begin position="20"/>
        <end position="40"/>
    </location>
</feature>
<dbReference type="PANTHER" id="PTHR30589">
    <property type="entry name" value="PROLIPOPROTEIN DIACYLGLYCERYL TRANSFERASE"/>
    <property type="match status" value="1"/>
</dbReference>
<evidence type="ECO:0000256" key="3">
    <source>
        <dbReference type="ARBA" id="ARBA00022679"/>
    </source>
</evidence>
<evidence type="ECO:0000256" key="2">
    <source>
        <dbReference type="ARBA" id="ARBA00022475"/>
    </source>
</evidence>
<dbReference type="GO" id="GO:0042158">
    <property type="term" value="P:lipoprotein biosynthetic process"/>
    <property type="evidence" value="ECO:0007669"/>
    <property type="project" value="UniProtKB-UniRule"/>
</dbReference>
<comment type="subcellular location">
    <subcellularLocation>
        <location evidence="7">Cell membrane</location>
        <topology evidence="7">Multi-pass membrane protein</topology>
    </subcellularLocation>
</comment>
<keyword evidence="3 7" id="KW-0808">Transferase</keyword>
<feature type="transmembrane region" description="Helical" evidence="7">
    <location>
        <begin position="284"/>
        <end position="303"/>
    </location>
</feature>
<protein>
    <recommendedName>
        <fullName evidence="7">Phosphatidylglycerol--prolipoprotein diacylglyceryl transferase</fullName>
        <ecNumber evidence="7">2.5.1.145</ecNumber>
    </recommendedName>
</protein>
<evidence type="ECO:0000313" key="8">
    <source>
        <dbReference type="EMBL" id="HGT38611.1"/>
    </source>
</evidence>
<organism evidence="8">
    <name type="scientific">Schlesneria paludicola</name>
    <dbReference type="NCBI Taxonomy" id="360056"/>
    <lineage>
        <taxon>Bacteria</taxon>
        <taxon>Pseudomonadati</taxon>
        <taxon>Planctomycetota</taxon>
        <taxon>Planctomycetia</taxon>
        <taxon>Planctomycetales</taxon>
        <taxon>Planctomycetaceae</taxon>
        <taxon>Schlesneria</taxon>
    </lineage>
</organism>
<feature type="binding site" evidence="7">
    <location>
        <position position="209"/>
    </location>
    <ligand>
        <name>a 1,2-diacyl-sn-glycero-3-phospho-(1'-sn-glycerol)</name>
        <dbReference type="ChEBI" id="CHEBI:64716"/>
    </ligand>
</feature>
<keyword evidence="6 7" id="KW-0472">Membrane</keyword>
<dbReference type="PANTHER" id="PTHR30589:SF0">
    <property type="entry name" value="PHOSPHATIDYLGLYCEROL--PROLIPOPROTEIN DIACYLGLYCERYL TRANSFERASE"/>
    <property type="match status" value="1"/>
</dbReference>
<reference evidence="8" key="1">
    <citation type="journal article" date="2020" name="mSystems">
        <title>Genome- and Community-Level Interaction Insights into Carbon Utilization and Element Cycling Functions of Hydrothermarchaeota in Hydrothermal Sediment.</title>
        <authorList>
            <person name="Zhou Z."/>
            <person name="Liu Y."/>
            <person name="Xu W."/>
            <person name="Pan J."/>
            <person name="Luo Z.H."/>
            <person name="Li M."/>
        </authorList>
    </citation>
    <scope>NUCLEOTIDE SEQUENCE [LARGE SCALE GENOMIC DNA]</scope>
    <source>
        <strain evidence="8">SpSt-508</strain>
    </source>
</reference>
<comment type="function">
    <text evidence="7">Catalyzes the transfer of the diacylglyceryl group from phosphatidylglycerol to the sulfhydryl group of the N-terminal cysteine of a prolipoprotein, the first step in the formation of mature lipoproteins.</text>
</comment>
<evidence type="ECO:0000256" key="4">
    <source>
        <dbReference type="ARBA" id="ARBA00022692"/>
    </source>
</evidence>
<comment type="caution">
    <text evidence="8">The sequence shown here is derived from an EMBL/GenBank/DDBJ whole genome shotgun (WGS) entry which is preliminary data.</text>
</comment>
<dbReference type="Pfam" id="PF01790">
    <property type="entry name" value="LGT"/>
    <property type="match status" value="1"/>
</dbReference>
<sequence>MRQVLFRIPWDGLPVGGVRVPVFGAGILLLLWVVFAVWTLAQARRQTGRWVVPDPLSTVLWGAVAAGLLFAPSWGPRFAPEGAPLFGYGAMLLVGLVSAVWLADHRARQAGFSPDIIWDLALWLFLAGIAGARLLYLLQYGAQVYAGKQSLAEIVWASVNLSEGGIVFYGGALAGAAAHFAFCRWRKLSALELADVITPSIFLGMGFGRLGCLLNGCCYGDYCDLPWCLVFPADSVPWQALVHRGFLPPDAPQTPPLHPTQIYSSLDGFVLAGLTLWYTRYRRVPGDVLGLGLLIAPVTRFLIEFVRGDEYGQLGTSLTISQWISLGLLAGGLGLQVYLAQRARGKQASMATTGG</sequence>
<keyword evidence="5 7" id="KW-1133">Transmembrane helix</keyword>
<dbReference type="AlphaFoldDB" id="A0A7C4LPB2"/>
<evidence type="ECO:0000256" key="1">
    <source>
        <dbReference type="ARBA" id="ARBA00007150"/>
    </source>
</evidence>
<keyword evidence="8" id="KW-0449">Lipoprotein</keyword>
<feature type="transmembrane region" description="Helical" evidence="7">
    <location>
        <begin position="116"/>
        <end position="138"/>
    </location>
</feature>
<dbReference type="UniPathway" id="UPA00664"/>
<feature type="transmembrane region" description="Helical" evidence="7">
    <location>
        <begin position="52"/>
        <end position="73"/>
    </location>
</feature>
<comment type="similarity">
    <text evidence="1 7">Belongs to the Lgt family.</text>
</comment>
<comment type="pathway">
    <text evidence="7">Protein modification; lipoprotein biosynthesis (diacylglyceryl transfer).</text>
</comment>
<dbReference type="EMBL" id="DSVQ01000010">
    <property type="protein sequence ID" value="HGT38611.1"/>
    <property type="molecule type" value="Genomic_DNA"/>
</dbReference>
<evidence type="ECO:0000256" key="5">
    <source>
        <dbReference type="ARBA" id="ARBA00022989"/>
    </source>
</evidence>
<dbReference type="GO" id="GO:0008961">
    <property type="term" value="F:phosphatidylglycerol-prolipoprotein diacylglyceryl transferase activity"/>
    <property type="evidence" value="ECO:0007669"/>
    <property type="project" value="UniProtKB-UniRule"/>
</dbReference>
<dbReference type="GO" id="GO:0005886">
    <property type="term" value="C:plasma membrane"/>
    <property type="evidence" value="ECO:0007669"/>
    <property type="project" value="UniProtKB-SubCell"/>
</dbReference>
<dbReference type="EC" id="2.5.1.145" evidence="7"/>
<feature type="transmembrane region" description="Helical" evidence="7">
    <location>
        <begin position="323"/>
        <end position="340"/>
    </location>
</feature>
<feature type="transmembrane region" description="Helical" evidence="7">
    <location>
        <begin position="166"/>
        <end position="183"/>
    </location>
</feature>
<keyword evidence="2 7" id="KW-1003">Cell membrane</keyword>
<evidence type="ECO:0000256" key="6">
    <source>
        <dbReference type="ARBA" id="ARBA00023136"/>
    </source>
</evidence>
<name>A0A7C4LPB2_9PLAN</name>
<keyword evidence="4 7" id="KW-0812">Transmembrane</keyword>
<feature type="transmembrane region" description="Helical" evidence="7">
    <location>
        <begin position="85"/>
        <end position="104"/>
    </location>
</feature>
<dbReference type="HAMAP" id="MF_01147">
    <property type="entry name" value="Lgt"/>
    <property type="match status" value="1"/>
</dbReference>
<accession>A0A7C4LPB2</accession>